<sequence length="78" mass="9672">MTRAESIKETEKRRKAGAYKREQRAKLTTRQKEEINRKREKARKEREMLLEFRRRRKEQLEQEKLERLKKKTGREGIS</sequence>
<evidence type="ECO:0000313" key="3">
    <source>
        <dbReference type="Proteomes" id="UP001152320"/>
    </source>
</evidence>
<gene>
    <name evidence="2" type="ORF">HOLleu_00728</name>
</gene>
<proteinExistence type="predicted"/>
<feature type="compositionally biased region" description="Basic and acidic residues" evidence="1">
    <location>
        <begin position="1"/>
        <end position="12"/>
    </location>
</feature>
<feature type="region of interest" description="Disordered" evidence="1">
    <location>
        <begin position="1"/>
        <end position="44"/>
    </location>
</feature>
<reference evidence="2" key="1">
    <citation type="submission" date="2021-10" db="EMBL/GenBank/DDBJ databases">
        <title>Tropical sea cucumber genome reveals ecological adaptation and Cuvierian tubules defense mechanism.</title>
        <authorList>
            <person name="Chen T."/>
        </authorList>
    </citation>
    <scope>NUCLEOTIDE SEQUENCE</scope>
    <source>
        <strain evidence="2">Nanhai2018</strain>
        <tissue evidence="2">Muscle</tissue>
    </source>
</reference>
<dbReference type="Proteomes" id="UP001152320">
    <property type="component" value="Chromosome 1"/>
</dbReference>
<dbReference type="AlphaFoldDB" id="A0A9Q1HG05"/>
<dbReference type="EMBL" id="JAIZAY010000001">
    <property type="protein sequence ID" value="KAJ8048417.1"/>
    <property type="molecule type" value="Genomic_DNA"/>
</dbReference>
<evidence type="ECO:0000313" key="2">
    <source>
        <dbReference type="EMBL" id="KAJ8048417.1"/>
    </source>
</evidence>
<accession>A0A9Q1HG05</accession>
<protein>
    <submittedName>
        <fullName evidence="2">Uncharacterized protein</fullName>
    </submittedName>
</protein>
<feature type="compositionally biased region" description="Basic and acidic residues" evidence="1">
    <location>
        <begin position="19"/>
        <end position="44"/>
    </location>
</feature>
<comment type="caution">
    <text evidence="2">The sequence shown here is derived from an EMBL/GenBank/DDBJ whole genome shotgun (WGS) entry which is preliminary data.</text>
</comment>
<keyword evidence="3" id="KW-1185">Reference proteome</keyword>
<evidence type="ECO:0000256" key="1">
    <source>
        <dbReference type="SAM" id="MobiDB-lite"/>
    </source>
</evidence>
<name>A0A9Q1HG05_HOLLE</name>
<organism evidence="2 3">
    <name type="scientific">Holothuria leucospilota</name>
    <name type="common">Black long sea cucumber</name>
    <name type="synonym">Mertensiothuria leucospilota</name>
    <dbReference type="NCBI Taxonomy" id="206669"/>
    <lineage>
        <taxon>Eukaryota</taxon>
        <taxon>Metazoa</taxon>
        <taxon>Echinodermata</taxon>
        <taxon>Eleutherozoa</taxon>
        <taxon>Echinozoa</taxon>
        <taxon>Holothuroidea</taxon>
        <taxon>Aspidochirotacea</taxon>
        <taxon>Aspidochirotida</taxon>
        <taxon>Holothuriidae</taxon>
        <taxon>Holothuria</taxon>
    </lineage>
</organism>